<feature type="signal peptide" evidence="1">
    <location>
        <begin position="1"/>
        <end position="27"/>
    </location>
</feature>
<comment type="caution">
    <text evidence="2">The sequence shown here is derived from an EMBL/GenBank/DDBJ whole genome shotgun (WGS) entry which is preliminary data.</text>
</comment>
<dbReference type="NCBIfam" id="TIGR04223">
    <property type="entry name" value="quorum_AgrD"/>
    <property type="match status" value="1"/>
</dbReference>
<gene>
    <name evidence="2" type="ORF">DW018_09935</name>
</gene>
<organism evidence="2 3">
    <name type="scientific">Eubacterium ventriosum</name>
    <dbReference type="NCBI Taxonomy" id="39496"/>
    <lineage>
        <taxon>Bacteria</taxon>
        <taxon>Bacillati</taxon>
        <taxon>Bacillota</taxon>
        <taxon>Clostridia</taxon>
        <taxon>Eubacteriales</taxon>
        <taxon>Eubacteriaceae</taxon>
        <taxon>Eubacterium</taxon>
    </lineage>
</organism>
<accession>A0A415L6I8</accession>
<evidence type="ECO:0000313" key="3">
    <source>
        <dbReference type="Proteomes" id="UP000283314"/>
    </source>
</evidence>
<reference evidence="2 3" key="1">
    <citation type="submission" date="2018-08" db="EMBL/GenBank/DDBJ databases">
        <title>A genome reference for cultivated species of the human gut microbiota.</title>
        <authorList>
            <person name="Zou Y."/>
            <person name="Xue W."/>
            <person name="Luo G."/>
        </authorList>
    </citation>
    <scope>NUCLEOTIDE SEQUENCE [LARGE SCALE GENOMIC DNA]</scope>
    <source>
        <strain evidence="2 3">AF37-4</strain>
    </source>
</reference>
<protein>
    <submittedName>
        <fullName evidence="2">Cyclic lactone autoinducer peptide</fullName>
    </submittedName>
</protein>
<proteinExistence type="predicted"/>
<evidence type="ECO:0000256" key="1">
    <source>
        <dbReference type="SAM" id="SignalP"/>
    </source>
</evidence>
<name>A0A415L6I8_9FIRM</name>
<evidence type="ECO:0000313" key="2">
    <source>
        <dbReference type="EMBL" id="RHL44095.1"/>
    </source>
</evidence>
<sequence length="49" mass="5559">MFKKIYSKLGIIANCMALLMVIQSANTACGWIVHEPKFPETANKYKKVK</sequence>
<dbReference type="RefSeq" id="WP_005363057.1">
    <property type="nucleotide sequence ID" value="NZ_CABJDQ010000007.1"/>
</dbReference>
<dbReference type="AlphaFoldDB" id="A0A415L6I8"/>
<dbReference type="EMBL" id="QROT01000007">
    <property type="protein sequence ID" value="RHL44095.1"/>
    <property type="molecule type" value="Genomic_DNA"/>
</dbReference>
<dbReference type="InterPro" id="IPR009229">
    <property type="entry name" value="AgrD"/>
</dbReference>
<feature type="chain" id="PRO_5038424235" evidence="1">
    <location>
        <begin position="28"/>
        <end position="49"/>
    </location>
</feature>
<keyword evidence="1" id="KW-0732">Signal</keyword>
<dbReference type="GeneID" id="66467565"/>
<dbReference type="Proteomes" id="UP000283314">
    <property type="component" value="Unassembled WGS sequence"/>
</dbReference>